<sequence>MYIYSLSFLLFFLFCLLLLYAVYRLRAVPLETPLSLLLVSGIDVIMRSSSSPSVDMVVSIAPVELLDTRELVLLAVHPDGCVTAWSPQDPGVLLMRKRPMKVSCVATAYETTQYSSLAWFGASNTVQCYRARCCEGRRAHLQLLYNLRLDGISGIRELQTDGTSLVAVINDDSPEVVVWSAIGHVADASNIEEQAECCVFHRIFGFQTTFVHTAIGDVSSLLLTEATVWIGCTTGALVLVDRKAIELDIDSLLNLRTAGMCSVTALALLSHPSRKSMVASGLENGDIILWSARDGAQLGQHFEHAGAISCMAYVPWCVGLCTVSTTREVFFWAWHEVPSFLMILECGVLDDDMGSTVPRCLCSVRETEVLACGADTAHILHWKPQNNLDVVAGVLSTLPTVLPGRMQLTPEDLPHLWTERRSWQEHATSDETDFRKFYQSALVTRVDARGPPRKGSEVEVESSHRSTRTSASMHVPGETVENSCMVVDLKMQLMAAQRQRDLLLDRLSKLEMTGQNVKDPCEAKLTSLRKENAVVASFTTKLNSNVSGEGCCCASRHTMKTDKMVGTSDNPSWQQAVFSAGAQLHRSTQAPLRCMSPCMEEPKQEEKEQEQQQQHRREENGNKTPLPVMSCASFRQLPLQRFSQPPEDFFPETTLLRNSSTDGPTVQSALPELLSSNHYGTSYWLSDAPNELLRKEKENMVSSCIVKALQVQLSLMEVLLRNYREASTLKDPLQVHSTNILSDVYLLARSILGADATSPIVQEALEGMPLSNEIEVIRKLFFILCHRYRAALLQLPSSAP</sequence>
<evidence type="ECO:0000256" key="1">
    <source>
        <dbReference type="SAM" id="Coils"/>
    </source>
</evidence>
<dbReference type="OrthoDB" id="247902at2759"/>
<feature type="region of interest" description="Disordered" evidence="2">
    <location>
        <begin position="599"/>
        <end position="628"/>
    </location>
</feature>
<dbReference type="InterPro" id="IPR036322">
    <property type="entry name" value="WD40_repeat_dom_sf"/>
</dbReference>
<accession>A0A061IY59</accession>
<reference evidence="3 4" key="1">
    <citation type="submission" date="2013-07" db="EMBL/GenBank/DDBJ databases">
        <authorList>
            <person name="Stoco P.H."/>
            <person name="Wagner G."/>
            <person name="Gerber A."/>
            <person name="Zaha A."/>
            <person name="Thompson C."/>
            <person name="Bartholomeu D.C."/>
            <person name="Luckemeyer D.D."/>
            <person name="Bahia D."/>
            <person name="Loreto E."/>
            <person name="Prestes E.B."/>
            <person name="Lima F.M."/>
            <person name="Rodrigues-Luiz G."/>
            <person name="Vallejo G.A."/>
            <person name="Filho J.F."/>
            <person name="Monteiro K.M."/>
            <person name="Tyler K.M."/>
            <person name="de Almeida L.G."/>
            <person name="Ortiz M.F."/>
            <person name="Siervo M.A."/>
            <person name="de Moraes M.H."/>
            <person name="Cunha O.L."/>
            <person name="Mendonca-Neto R."/>
            <person name="Silva R."/>
            <person name="Teixeira S.M."/>
            <person name="Murta S.M."/>
            <person name="Sincero T.C."/>
            <person name="Mendes T.A."/>
            <person name="Urmenyi T.P."/>
            <person name="Silva V.G."/>
            <person name="da Rocha W.D."/>
            <person name="Andersson B."/>
            <person name="Romanha A.J."/>
            <person name="Steindel M."/>
            <person name="de Vasconcelos A.T."/>
            <person name="Grisard E.C."/>
        </authorList>
    </citation>
    <scope>NUCLEOTIDE SEQUENCE [LARGE SCALE GENOMIC DNA]</scope>
    <source>
        <strain evidence="3 4">SC58</strain>
    </source>
</reference>
<feature type="region of interest" description="Disordered" evidence="2">
    <location>
        <begin position="448"/>
        <end position="474"/>
    </location>
</feature>
<dbReference type="InterPro" id="IPR015943">
    <property type="entry name" value="WD40/YVTN_repeat-like_dom_sf"/>
</dbReference>
<feature type="compositionally biased region" description="Basic and acidic residues" evidence="2">
    <location>
        <begin position="448"/>
        <end position="464"/>
    </location>
</feature>
<evidence type="ECO:0000313" key="3">
    <source>
        <dbReference type="EMBL" id="ESL08058.1"/>
    </source>
</evidence>
<dbReference type="Gene3D" id="2.130.10.10">
    <property type="entry name" value="YVTN repeat-like/Quinoprotein amine dehydrogenase"/>
    <property type="match status" value="1"/>
</dbReference>
<evidence type="ECO:0000313" key="4">
    <source>
        <dbReference type="Proteomes" id="UP000031737"/>
    </source>
</evidence>
<gene>
    <name evidence="3" type="ORF">TRSC58_04247</name>
</gene>
<dbReference type="AlphaFoldDB" id="A0A061IY59"/>
<protein>
    <submittedName>
        <fullName evidence="3">Uncharacterized protein</fullName>
    </submittedName>
</protein>
<evidence type="ECO:0000256" key="2">
    <source>
        <dbReference type="SAM" id="MobiDB-lite"/>
    </source>
</evidence>
<proteinExistence type="predicted"/>
<dbReference type="EMBL" id="AUPL01004247">
    <property type="protein sequence ID" value="ESL08058.1"/>
    <property type="molecule type" value="Genomic_DNA"/>
</dbReference>
<organism evidence="3 4">
    <name type="scientific">Trypanosoma rangeli SC58</name>
    <dbReference type="NCBI Taxonomy" id="429131"/>
    <lineage>
        <taxon>Eukaryota</taxon>
        <taxon>Discoba</taxon>
        <taxon>Euglenozoa</taxon>
        <taxon>Kinetoplastea</taxon>
        <taxon>Metakinetoplastina</taxon>
        <taxon>Trypanosomatida</taxon>
        <taxon>Trypanosomatidae</taxon>
        <taxon>Trypanosoma</taxon>
        <taxon>Herpetosoma</taxon>
    </lineage>
</organism>
<keyword evidence="4" id="KW-1185">Reference proteome</keyword>
<dbReference type="SUPFAM" id="SSF50978">
    <property type="entry name" value="WD40 repeat-like"/>
    <property type="match status" value="1"/>
</dbReference>
<feature type="compositionally biased region" description="Basic and acidic residues" evidence="2">
    <location>
        <begin position="600"/>
        <end position="621"/>
    </location>
</feature>
<dbReference type="VEuPathDB" id="TriTrypDB:TRSC58_04247"/>
<comment type="caution">
    <text evidence="3">The sequence shown here is derived from an EMBL/GenBank/DDBJ whole genome shotgun (WGS) entry which is preliminary data.</text>
</comment>
<feature type="coiled-coil region" evidence="1">
    <location>
        <begin position="486"/>
        <end position="513"/>
    </location>
</feature>
<keyword evidence="1" id="KW-0175">Coiled coil</keyword>
<name>A0A061IY59_TRYRA</name>
<dbReference type="Proteomes" id="UP000031737">
    <property type="component" value="Unassembled WGS sequence"/>
</dbReference>